<evidence type="ECO:0000259" key="10">
    <source>
        <dbReference type="SMART" id="SM00247"/>
    </source>
</evidence>
<organism evidence="11 12">
    <name type="scientific">Grimontia hollisae</name>
    <name type="common">Vibrio hollisae</name>
    <dbReference type="NCBI Taxonomy" id="673"/>
    <lineage>
        <taxon>Bacteria</taxon>
        <taxon>Pseudomonadati</taxon>
        <taxon>Pseudomonadota</taxon>
        <taxon>Gammaproteobacteria</taxon>
        <taxon>Vibrionales</taxon>
        <taxon>Vibrionaceae</taxon>
        <taxon>Grimontia</taxon>
    </lineage>
</organism>
<dbReference type="SMART" id="SM00247">
    <property type="entry name" value="XTALbg"/>
    <property type="match status" value="1"/>
</dbReference>
<keyword evidence="8" id="KW-0732">Signal</keyword>
<name>A0A377HQ60_GRIHO</name>
<dbReference type="PROSITE" id="PS50007">
    <property type="entry name" value="PIPLC_X_DOMAIN"/>
    <property type="match status" value="1"/>
</dbReference>
<sequence length="426" mass="48942">MNKTLLLSLSMIFFSSSAISSPLDGEMVPGYDLPYLWDNYAGYTNQDWMRAIDGNKRLSEISIPGTHNSLSMHGGDIPATQTLDVADQLEMGIRYLDVRFKYRNNDLWAYHGPISQHQTFDSLLSKVSNFLARNPSETVLIRIQNEGGASDHEHQFFNRFNQVLEQYKHYNAIPKSNNPLLDDVRGKFVFIRDFNVFGSHIGIERSSLNIQDEYHLTTNWDLYKKWELVKQHFYSIDKNRLSLNYLSGSVGSFPYFVASGKSSPQSHAPQLWTGISTTNAKKYPDFPRRSCLGDLCSIYFSGTNQLTNKWIEEAKLPQHLGIVVMDFPGGRLVDNIIQSNGKSKVKSLIIYEHNDQQGKSLAVFNDMPYVGNEFNDIMSSWEMPSNWEVRFYEHENYQGDYYTRSSMKGNADMFNDKISSIRILKK</sequence>
<protein>
    <recommendedName>
        <fullName evidence="4">1-phosphatidylinositol phosphodiesterase</fullName>
        <ecNumber evidence="3">4.6.1.13</ecNumber>
    </recommendedName>
    <alternativeName>
        <fullName evidence="6">Phosphatidylinositol diacylglycerol-lyase</fullName>
    </alternativeName>
    <alternativeName>
        <fullName evidence="7">Phosphatidylinositol-specific phospholipase C</fullName>
    </alternativeName>
</protein>
<feature type="signal peptide" evidence="8">
    <location>
        <begin position="1"/>
        <end position="20"/>
    </location>
</feature>
<keyword evidence="5" id="KW-0677">Repeat</keyword>
<dbReference type="Gene3D" id="2.60.20.10">
    <property type="entry name" value="Crystallins"/>
    <property type="match status" value="1"/>
</dbReference>
<gene>
    <name evidence="11" type="primary">plcA</name>
    <name evidence="11" type="ORF">NCTC11645_02262</name>
</gene>
<evidence type="ECO:0000256" key="1">
    <source>
        <dbReference type="ARBA" id="ARBA00001316"/>
    </source>
</evidence>
<dbReference type="Pfam" id="PF26146">
    <property type="entry name" value="PI-PLC_X"/>
    <property type="match status" value="1"/>
</dbReference>
<keyword evidence="11" id="KW-0456">Lyase</keyword>
<dbReference type="InterPro" id="IPR017946">
    <property type="entry name" value="PLC-like_Pdiesterase_TIM-brl"/>
</dbReference>
<dbReference type="InterPro" id="IPR000909">
    <property type="entry name" value="PLipase_C_PInositol-sp_X_dom"/>
</dbReference>
<evidence type="ECO:0000256" key="6">
    <source>
        <dbReference type="ARBA" id="ARBA00030474"/>
    </source>
</evidence>
<evidence type="ECO:0000256" key="8">
    <source>
        <dbReference type="SAM" id="SignalP"/>
    </source>
</evidence>
<evidence type="ECO:0000313" key="12">
    <source>
        <dbReference type="Proteomes" id="UP000254512"/>
    </source>
</evidence>
<dbReference type="STRING" id="673.AL542_15205"/>
<dbReference type="InterPro" id="IPR001064">
    <property type="entry name" value="Beta/gamma_crystallin"/>
</dbReference>
<dbReference type="SUPFAM" id="SSF51695">
    <property type="entry name" value="PLC-like phosphodiesterases"/>
    <property type="match status" value="1"/>
</dbReference>
<dbReference type="PANTHER" id="PTHR13593:SF147">
    <property type="entry name" value="1-PHOSPHATIDYLINOSITOL PHOSPHODIESTERASE-LIKE-RELATED"/>
    <property type="match status" value="1"/>
</dbReference>
<dbReference type="AlphaFoldDB" id="A0A377HQ60"/>
<evidence type="ECO:0000256" key="2">
    <source>
        <dbReference type="ARBA" id="ARBA00009646"/>
    </source>
</evidence>
<evidence type="ECO:0000256" key="7">
    <source>
        <dbReference type="ARBA" id="ARBA00030782"/>
    </source>
</evidence>
<proteinExistence type="inferred from homology"/>
<dbReference type="GeneID" id="58897290"/>
<dbReference type="Pfam" id="PF03995">
    <property type="entry name" value="Inhibitor_I36"/>
    <property type="match status" value="1"/>
</dbReference>
<dbReference type="GO" id="GO:0008081">
    <property type="term" value="F:phosphoric diester hydrolase activity"/>
    <property type="evidence" value="ECO:0007669"/>
    <property type="project" value="InterPro"/>
</dbReference>
<dbReference type="EMBL" id="UGHD01000002">
    <property type="protein sequence ID" value="STO57862.1"/>
    <property type="molecule type" value="Genomic_DNA"/>
</dbReference>
<dbReference type="PANTHER" id="PTHR13593">
    <property type="match status" value="1"/>
</dbReference>
<reference evidence="11 12" key="1">
    <citation type="submission" date="2018-06" db="EMBL/GenBank/DDBJ databases">
        <authorList>
            <consortium name="Pathogen Informatics"/>
            <person name="Doyle S."/>
        </authorList>
    </citation>
    <scope>NUCLEOTIDE SEQUENCE [LARGE SCALE GENOMIC DNA]</scope>
    <source>
        <strain evidence="11 12">NCTC11645</strain>
    </source>
</reference>
<evidence type="ECO:0000256" key="3">
    <source>
        <dbReference type="ARBA" id="ARBA00012581"/>
    </source>
</evidence>
<feature type="chain" id="PRO_5016581517" description="1-phosphatidylinositol phosphodiesterase" evidence="8">
    <location>
        <begin position="21"/>
        <end position="426"/>
    </location>
</feature>
<dbReference type="InterPro" id="IPR051057">
    <property type="entry name" value="PI-PLC_domain"/>
</dbReference>
<dbReference type="GO" id="GO:0004436">
    <property type="term" value="F:phosphatidylinositol diacylglycerol-lyase activity"/>
    <property type="evidence" value="ECO:0007669"/>
    <property type="project" value="UniProtKB-EC"/>
</dbReference>
<dbReference type="RefSeq" id="WP_005503126.1">
    <property type="nucleotide sequence ID" value="NZ_CABMOB010000001.1"/>
</dbReference>
<dbReference type="EC" id="4.6.1.13" evidence="3"/>
<dbReference type="InterPro" id="IPR011024">
    <property type="entry name" value="G_crystallin-like"/>
</dbReference>
<dbReference type="SUPFAM" id="SSF49695">
    <property type="entry name" value="gamma-Crystallin-like"/>
    <property type="match status" value="1"/>
</dbReference>
<dbReference type="GO" id="GO:0006629">
    <property type="term" value="P:lipid metabolic process"/>
    <property type="evidence" value="ECO:0007669"/>
    <property type="project" value="InterPro"/>
</dbReference>
<evidence type="ECO:0000256" key="5">
    <source>
        <dbReference type="ARBA" id="ARBA00022737"/>
    </source>
</evidence>
<accession>A0A377HQ60</accession>
<comment type="catalytic activity">
    <reaction evidence="1">
        <text>a 1,2-diacyl-sn-glycero-3-phospho-(1D-myo-inositol) = 1D-myo-inositol 1,2-cyclic phosphate + a 1,2-diacyl-sn-glycerol</text>
        <dbReference type="Rhea" id="RHEA:17093"/>
        <dbReference type="ChEBI" id="CHEBI:17815"/>
        <dbReference type="ChEBI" id="CHEBI:57880"/>
        <dbReference type="ChEBI" id="CHEBI:58484"/>
        <dbReference type="EC" id="4.6.1.13"/>
    </reaction>
</comment>
<feature type="domain" description="Phosphatidylinositol-specific phospholipase C X" evidence="9">
    <location>
        <begin position="52"/>
        <end position="193"/>
    </location>
</feature>
<dbReference type="Gene3D" id="3.20.20.190">
    <property type="entry name" value="Phosphatidylinositol (PI) phosphodiesterase"/>
    <property type="match status" value="1"/>
</dbReference>
<dbReference type="Proteomes" id="UP000254512">
    <property type="component" value="Unassembled WGS sequence"/>
</dbReference>
<comment type="similarity">
    <text evidence="2">Belongs to the beta/gamma-crystallin family.</text>
</comment>
<evidence type="ECO:0000259" key="9">
    <source>
        <dbReference type="SMART" id="SM00148"/>
    </source>
</evidence>
<dbReference type="SMART" id="SM00148">
    <property type="entry name" value="PLCXc"/>
    <property type="match status" value="1"/>
</dbReference>
<evidence type="ECO:0000256" key="4">
    <source>
        <dbReference type="ARBA" id="ARBA00019758"/>
    </source>
</evidence>
<dbReference type="CDD" id="cd08586">
    <property type="entry name" value="PI-PLCc_BcPLC_like"/>
    <property type="match status" value="1"/>
</dbReference>
<evidence type="ECO:0000313" key="11">
    <source>
        <dbReference type="EMBL" id="STO57862.1"/>
    </source>
</evidence>
<feature type="domain" description="Beta/gamma crystallin 'Greek key'" evidence="10">
    <location>
        <begin position="347"/>
        <end position="424"/>
    </location>
</feature>